<dbReference type="STRING" id="525919.Apre_0845"/>
<gene>
    <name evidence="2" type="ordered locus">Apre_0845</name>
</gene>
<reference evidence="2 3" key="1">
    <citation type="journal article" date="2009" name="Stand. Genomic Sci.">
        <title>Complete genome sequence of Anaerococcus prevotii type strain (PC1).</title>
        <authorList>
            <person name="Labutti K."/>
            <person name="Pukall R."/>
            <person name="Steenblock K."/>
            <person name="Glavina Del Rio T."/>
            <person name="Tice H."/>
            <person name="Copeland A."/>
            <person name="Cheng J.F."/>
            <person name="Lucas S."/>
            <person name="Chen F."/>
            <person name="Nolan M."/>
            <person name="Bruce D."/>
            <person name="Goodwin L."/>
            <person name="Pitluck S."/>
            <person name="Ivanova N."/>
            <person name="Mavromatis K."/>
            <person name="Ovchinnikova G."/>
            <person name="Pati A."/>
            <person name="Chen A."/>
            <person name="Palaniappan K."/>
            <person name="Land M."/>
            <person name="Hauser L."/>
            <person name="Chang Y.J."/>
            <person name="Jeffries C.D."/>
            <person name="Chain P."/>
            <person name="Saunders E."/>
            <person name="Brettin T."/>
            <person name="Detter J.C."/>
            <person name="Han C."/>
            <person name="Goker M."/>
            <person name="Bristow J."/>
            <person name="Eisen J.A."/>
            <person name="Markowitz V."/>
            <person name="Hugenholtz P."/>
            <person name="Kyrpides N.C."/>
            <person name="Klenk H.P."/>
            <person name="Lapidus A."/>
        </authorList>
    </citation>
    <scope>NUCLEOTIDE SEQUENCE [LARGE SCALE GENOMIC DNA]</scope>
    <source>
        <strain evidence="3">ATCC 9321 / DSM 20548 / JCM 6508 / NCTC 11806 / PC1</strain>
    </source>
</reference>
<proteinExistence type="predicted"/>
<dbReference type="AlphaFoldDB" id="C7RHB2"/>
<protein>
    <recommendedName>
        <fullName evidence="1">Phage neck terminator protein gp12-like domain-containing protein</fullName>
    </recommendedName>
</protein>
<dbReference type="Proteomes" id="UP000002294">
    <property type="component" value="Chromosome"/>
</dbReference>
<evidence type="ECO:0000313" key="3">
    <source>
        <dbReference type="Proteomes" id="UP000002294"/>
    </source>
</evidence>
<dbReference type="eggNOG" id="ENOG5033G24">
    <property type="taxonomic scope" value="Bacteria"/>
</dbReference>
<dbReference type="Pfam" id="PF23961">
    <property type="entry name" value="Phage_tail_terminator_9"/>
    <property type="match status" value="1"/>
</dbReference>
<keyword evidence="3" id="KW-1185">Reference proteome</keyword>
<dbReference type="RefSeq" id="WP_015777776.1">
    <property type="nucleotide sequence ID" value="NC_013171.1"/>
</dbReference>
<accession>C7RHB2</accession>
<dbReference type="InterPro" id="IPR057087">
    <property type="entry name" value="Gp12-like"/>
</dbReference>
<feature type="domain" description="Phage neck terminator protein gp12-like" evidence="1">
    <location>
        <begin position="6"/>
        <end position="163"/>
    </location>
</feature>
<evidence type="ECO:0000259" key="1">
    <source>
        <dbReference type="Pfam" id="PF23961"/>
    </source>
</evidence>
<evidence type="ECO:0000313" key="2">
    <source>
        <dbReference type="EMBL" id="ACV28873.1"/>
    </source>
</evidence>
<dbReference type="KEGG" id="apr:Apre_0845"/>
<dbReference type="HOGENOM" id="CLU_127587_0_0_9"/>
<organism evidence="2 3">
    <name type="scientific">Anaerococcus prevotii (strain ATCC 9321 / DSM 20548 / JCM 6508 / NCTC 11806 / PC1)</name>
    <name type="common">Peptostreptococcus prevotii</name>
    <name type="synonym">Peptococcus prevotii</name>
    <dbReference type="NCBI Taxonomy" id="525919"/>
    <lineage>
        <taxon>Bacteria</taxon>
        <taxon>Bacillati</taxon>
        <taxon>Bacillota</taxon>
        <taxon>Tissierellia</taxon>
        <taxon>Tissierellales</taxon>
        <taxon>Peptoniphilaceae</taxon>
        <taxon>Anaerococcus</taxon>
    </lineage>
</organism>
<sequence length="168" mass="20320">MTIRESIVKGLKEYTGLKVIDTDSNIRRPAYPYFSFKFTSLLQNDKGRGNEYFDFPPSLDKRFKYDHRETLSTQPYYVISFNAYSEDIIESQRSIQKAWDWFRHAGYYKLWEKNFVVVDVGDITDRTVFKDVSFEYRYGFDLRIRYLHEIDRRTETIETYKINKGKDF</sequence>
<dbReference type="NCBIfam" id="NF047498">
    <property type="entry name" value="LIC_12616_fam"/>
    <property type="match status" value="1"/>
</dbReference>
<name>C7RHB2_ANAPD</name>
<dbReference type="EMBL" id="CP001708">
    <property type="protein sequence ID" value="ACV28873.1"/>
    <property type="molecule type" value="Genomic_DNA"/>
</dbReference>